<feature type="region of interest" description="Disordered" evidence="1">
    <location>
        <begin position="39"/>
        <end position="88"/>
    </location>
</feature>
<evidence type="ECO:0000256" key="1">
    <source>
        <dbReference type="SAM" id="MobiDB-lite"/>
    </source>
</evidence>
<reference evidence="2" key="1">
    <citation type="submission" date="2008-10" db="EMBL/GenBank/DDBJ databases">
        <title>Cloning and characterization of cold regulated sequences in cypress (Cupressus sempervirens).</title>
        <authorList>
            <person name="Pedron L."/>
            <person name="Baldi P."/>
            <person name="La Porta N."/>
        </authorList>
    </citation>
    <scope>NUCLEOTIDE SEQUENCE</scope>
    <source>
        <strain evidence="2">Cyplp108</strain>
    </source>
</reference>
<dbReference type="AlphaFoldDB" id="B6VEQ0"/>
<name>B6VEQ0_CUPSE</name>
<proteinExistence type="evidence at transcript level"/>
<dbReference type="EMBL" id="FJ379990">
    <property type="protein sequence ID" value="ACJ09629.1"/>
    <property type="molecule type" value="mRNA"/>
</dbReference>
<accession>B6VEQ0</accession>
<feature type="non-terminal residue" evidence="2">
    <location>
        <position position="1"/>
    </location>
</feature>
<sequence length="116" mass="13168">TTLQRVMAYAKVQQSSIPPYTEDKVDSVERQIQAILGSFKKRHSASQQQRGQQELPDQTDSQVQPMQQQSQTQLAQIEQQEKHANQFLQMNLQPSVTLIQPNSAKPIKHSSMPVTI</sequence>
<protein>
    <submittedName>
        <fullName evidence="2">Uncharacterized protein</fullName>
    </submittedName>
</protein>
<organism evidence="2">
    <name type="scientific">Cupressus sempervirens</name>
    <name type="common">Italian cypress</name>
    <dbReference type="NCBI Taxonomy" id="13469"/>
    <lineage>
        <taxon>Eukaryota</taxon>
        <taxon>Viridiplantae</taxon>
        <taxon>Streptophyta</taxon>
        <taxon>Embryophyta</taxon>
        <taxon>Tracheophyta</taxon>
        <taxon>Spermatophyta</taxon>
        <taxon>Pinopsida</taxon>
        <taxon>Pinidae</taxon>
        <taxon>Conifers II</taxon>
        <taxon>Cupressales</taxon>
        <taxon>Cupressaceae</taxon>
        <taxon>Cupressus</taxon>
    </lineage>
</organism>
<feature type="compositionally biased region" description="Polar residues" evidence="1">
    <location>
        <begin position="45"/>
        <end position="61"/>
    </location>
</feature>
<evidence type="ECO:0000313" key="2">
    <source>
        <dbReference type="EMBL" id="ACJ09629.1"/>
    </source>
</evidence>
<feature type="compositionally biased region" description="Low complexity" evidence="1">
    <location>
        <begin position="62"/>
        <end position="78"/>
    </location>
</feature>